<evidence type="ECO:0000313" key="4">
    <source>
        <dbReference type="EMBL" id="CAI4018122.1"/>
    </source>
</evidence>
<feature type="region of interest" description="Disordered" evidence="1">
    <location>
        <begin position="804"/>
        <end position="826"/>
    </location>
</feature>
<evidence type="ECO:0000313" key="5">
    <source>
        <dbReference type="EMBL" id="CAL1171497.1"/>
    </source>
</evidence>
<evidence type="ECO:0000313" key="7">
    <source>
        <dbReference type="Proteomes" id="UP001152797"/>
    </source>
</evidence>
<dbReference type="Gene3D" id="2.10.50.10">
    <property type="entry name" value="Tumor Necrosis Factor Receptor, subunit A, domain 2"/>
    <property type="match status" value="5"/>
</dbReference>
<name>A0A9P1GNM6_9DINO</name>
<dbReference type="EMBL" id="CAMXCT030006677">
    <property type="protein sequence ID" value="CAL4805434.1"/>
    <property type="molecule type" value="Genomic_DNA"/>
</dbReference>
<evidence type="ECO:0000256" key="2">
    <source>
        <dbReference type="SAM" id="SignalP"/>
    </source>
</evidence>
<dbReference type="PANTHER" id="PTHR46967:SF2">
    <property type="entry name" value="SUSHI, VON WILLEBRAND FACTOR TYPE A, EGF AND PENTRAXIN DOMAIN-CONTAINING PROTEIN 1-LIKE"/>
    <property type="match status" value="1"/>
</dbReference>
<feature type="region of interest" description="Disordered" evidence="1">
    <location>
        <begin position="260"/>
        <end position="311"/>
    </location>
</feature>
<dbReference type="EMBL" id="CAMXCT020006677">
    <property type="protein sequence ID" value="CAL1171497.1"/>
    <property type="molecule type" value="Genomic_DNA"/>
</dbReference>
<feature type="domain" description="Tyrosine-protein kinase ephrin type A/B receptor-like" evidence="3">
    <location>
        <begin position="675"/>
        <end position="723"/>
    </location>
</feature>
<dbReference type="SUPFAM" id="SSF57184">
    <property type="entry name" value="Growth factor receptor domain"/>
    <property type="match status" value="2"/>
</dbReference>
<reference evidence="5" key="2">
    <citation type="submission" date="2024-04" db="EMBL/GenBank/DDBJ databases">
        <authorList>
            <person name="Chen Y."/>
            <person name="Shah S."/>
            <person name="Dougan E. K."/>
            <person name="Thang M."/>
            <person name="Chan C."/>
        </authorList>
    </citation>
    <scope>NUCLEOTIDE SEQUENCE [LARGE SCALE GENOMIC DNA]</scope>
</reference>
<evidence type="ECO:0000256" key="1">
    <source>
        <dbReference type="SAM" id="MobiDB-lite"/>
    </source>
</evidence>
<feature type="compositionally biased region" description="Basic and acidic residues" evidence="1">
    <location>
        <begin position="260"/>
        <end position="300"/>
    </location>
</feature>
<feature type="compositionally biased region" description="Basic and acidic residues" evidence="1">
    <location>
        <begin position="809"/>
        <end position="820"/>
    </location>
</feature>
<dbReference type="SMART" id="SM01411">
    <property type="entry name" value="Ephrin_rec_like"/>
    <property type="match status" value="5"/>
</dbReference>
<comment type="caution">
    <text evidence="4">The sequence shown here is derived from an EMBL/GenBank/DDBJ whole genome shotgun (WGS) entry which is preliminary data.</text>
</comment>
<feature type="signal peptide" evidence="2">
    <location>
        <begin position="1"/>
        <end position="23"/>
    </location>
</feature>
<feature type="region of interest" description="Disordered" evidence="1">
    <location>
        <begin position="933"/>
        <end position="956"/>
    </location>
</feature>
<dbReference type="InterPro" id="IPR032675">
    <property type="entry name" value="LRR_dom_sf"/>
</dbReference>
<dbReference type="SUPFAM" id="SSF52047">
    <property type="entry name" value="RNI-like"/>
    <property type="match status" value="1"/>
</dbReference>
<sequence length="1271" mass="140845">MLIQLVLGLWLAHEMLYPPWNDGYGGKRGGRWGNQDSWQLEWLDNETFKLELEEKFITDEKMQEWCSWMDRQLQMVFPDGRRRQLVASKLSFARNEIADEGVRTLVNYLVRKGISVLQLKLYRNCIGDVGAASLGELVSASPLTVQEVHLSYNFISDRGAVELLQAISRSGRYPCLSQRSENHGRELPLWMRLEYNYINWPRIQKQLDEVKWMSAEARDSQAVKDSKAAICLHYSYRNQQDMGYSYGGWWDKGKGKGWEAEQWQERDRERDRDRDRDRDRKRNHKAQGDRHERGDRDRGEPAWANSQGDAPSLEEISKASFAHKATMDAAATSLRILRIEPLDELEPGLPRDRFKKRCAAAVMARKVLLAILALVDHVLLQVVGESLDASLTADEQCTEDEGCALRLLQKRSLATYEGGCPAGLGRSVGGAPCRPCPEGTYSEEGSAACTRCAAGFWNDRRGSAAKTDCEPCPVGTWSSQEGALSRNACMECPSGRFSNRTGLNSLRKCDSCPGGTWSDVAGATKASVCVKCAAGKWSPQIAAVSEAVCVSCPIGRFNEQIGSSDPAACEMCAKGTWSAKSGAETAKVCEPCPAGKWSPARGATTPLTCADCSRGTWSSTKGASSLLACNKCAPGKYSEEMAATNESTCTACQLGTYQPIDGASNRTLCIPCAVGNYSKTAGVEVCKQCPFGSYGNAFGLTECVKCPKGTWTRAMGSIRPDQCSSWVKPPQVKPPQATLWPLFGHSLATLWPLFAHLEANPEDIPLYVFMDWSAVQHFIDRKDELFSFRGLLNLCEQPLRPAMTTSGDLSRHPGMEERENVPPSTPRATELYWDSTPPGLHCEACESPSPPGRNPIRLDTLLLQTPPGKPSADLYSVQDGHLDSSPWPFPSPTSFPQTPVRPAPGLGHVSNMQTPAKLPMSRAPTQTCQKEQKEFECQREGEPKGKRNESHEGKMGLERMELFRHIQQEKDETGNDNKSSTGEDAIASAAGEGASYESNFRNDGYYDQRWADKWDKWGKRSNWDERYPERQLASCDGSAAMVRGKGAKGAKGGKGGHGKGYFGKGKGEKGKGKAGKGARLPLTDLVPEPDPEQRLLMMTNGIAYYQNILQKLQVDAMKTYHEMNEKQPLGTTGQSDVSMMTASQTMQMAQEAPNLKDNKFTETEAGNWILQFTVRKATPATELGMQVSHHHGQPPLKVQKVYMDGVIPSWNKLCLGDYENRAVRQGDQILAVNEVTDVRGILEEMKNQNMLRFKILRPRSDWKLRTDARPI</sequence>
<keyword evidence="2" id="KW-0732">Signal</keyword>
<keyword evidence="7" id="KW-1185">Reference proteome</keyword>
<feature type="compositionally biased region" description="Gly residues" evidence="1">
    <location>
        <begin position="1047"/>
        <end position="1064"/>
    </location>
</feature>
<gene>
    <name evidence="4" type="ORF">C1SCF055_LOCUS42717</name>
</gene>
<dbReference type="InterPro" id="IPR009030">
    <property type="entry name" value="Growth_fac_rcpt_cys_sf"/>
</dbReference>
<dbReference type="CDD" id="cd00185">
    <property type="entry name" value="TNFRSF"/>
    <property type="match status" value="1"/>
</dbReference>
<feature type="chain" id="PRO_5043272967" evidence="2">
    <location>
        <begin position="24"/>
        <end position="1271"/>
    </location>
</feature>
<dbReference type="AlphaFoldDB" id="A0A9P1GNM6"/>
<evidence type="ECO:0000259" key="3">
    <source>
        <dbReference type="Pfam" id="PF07699"/>
    </source>
</evidence>
<dbReference type="OrthoDB" id="430738at2759"/>
<feature type="domain" description="Tyrosine-protein kinase ephrin type A/B receptor-like" evidence="3">
    <location>
        <begin position="439"/>
        <end position="489"/>
    </location>
</feature>
<protein>
    <submittedName>
        <fullName evidence="6">Signal peptide, CUB and EGF-like domain-containing protein 1</fullName>
    </submittedName>
</protein>
<dbReference type="InterPro" id="IPR011641">
    <property type="entry name" value="Tyr-kin_ephrin_A/B_rcpt-like"/>
</dbReference>
<dbReference type="PANTHER" id="PTHR46967">
    <property type="entry name" value="INSULIN-LIKE GROWTH FACTOR BINDING PROTEIN,N-TERMINAL"/>
    <property type="match status" value="1"/>
</dbReference>
<organism evidence="4">
    <name type="scientific">Cladocopium goreaui</name>
    <dbReference type="NCBI Taxonomy" id="2562237"/>
    <lineage>
        <taxon>Eukaryota</taxon>
        <taxon>Sar</taxon>
        <taxon>Alveolata</taxon>
        <taxon>Dinophyceae</taxon>
        <taxon>Suessiales</taxon>
        <taxon>Symbiodiniaceae</taxon>
        <taxon>Cladocopium</taxon>
    </lineage>
</organism>
<reference evidence="4" key="1">
    <citation type="submission" date="2022-10" db="EMBL/GenBank/DDBJ databases">
        <authorList>
            <person name="Chen Y."/>
            <person name="Dougan E. K."/>
            <person name="Chan C."/>
            <person name="Rhodes N."/>
            <person name="Thang M."/>
        </authorList>
    </citation>
    <scope>NUCLEOTIDE SEQUENCE</scope>
</reference>
<proteinExistence type="predicted"/>
<evidence type="ECO:0000313" key="6">
    <source>
        <dbReference type="EMBL" id="CAL4805434.1"/>
    </source>
</evidence>
<dbReference type="Pfam" id="PF07699">
    <property type="entry name" value="Ephrin_rec_like"/>
    <property type="match status" value="2"/>
</dbReference>
<dbReference type="EMBL" id="CAMXCT010006677">
    <property type="protein sequence ID" value="CAI4018122.1"/>
    <property type="molecule type" value="Genomic_DNA"/>
</dbReference>
<dbReference type="Gene3D" id="3.80.10.10">
    <property type="entry name" value="Ribonuclease Inhibitor"/>
    <property type="match status" value="1"/>
</dbReference>
<dbReference type="Proteomes" id="UP001152797">
    <property type="component" value="Unassembled WGS sequence"/>
</dbReference>
<feature type="region of interest" description="Disordered" evidence="1">
    <location>
        <begin position="1046"/>
        <end position="1087"/>
    </location>
</feature>
<accession>A0A9P1GNM6</accession>